<dbReference type="KEGG" id="schf:IPT68_28460"/>
<evidence type="ECO:0000256" key="11">
    <source>
        <dbReference type="ARBA" id="ARBA00023136"/>
    </source>
</evidence>
<dbReference type="Pfam" id="PF02673">
    <property type="entry name" value="BacA"/>
    <property type="match status" value="1"/>
</dbReference>
<comment type="subcellular location">
    <subcellularLocation>
        <location evidence="1 17">Cell membrane</location>
        <topology evidence="1 17">Multi-pass membrane protein</topology>
    </subcellularLocation>
</comment>
<dbReference type="GO" id="GO:0009252">
    <property type="term" value="P:peptidoglycan biosynthetic process"/>
    <property type="evidence" value="ECO:0007669"/>
    <property type="project" value="UniProtKB-KW"/>
</dbReference>
<evidence type="ECO:0000256" key="7">
    <source>
        <dbReference type="ARBA" id="ARBA00022801"/>
    </source>
</evidence>
<evidence type="ECO:0000256" key="15">
    <source>
        <dbReference type="ARBA" id="ARBA00032932"/>
    </source>
</evidence>
<dbReference type="RefSeq" id="WP_189698709.1">
    <property type="nucleotide sequence ID" value="NZ_BMTA01000009.1"/>
</dbReference>
<comment type="similarity">
    <text evidence="2 17">Belongs to the UppP family.</text>
</comment>
<keyword evidence="13 17" id="KW-0961">Cell wall biogenesis/degradation</keyword>
<organism evidence="18 19">
    <name type="scientific">Streptomyces chromofuscus</name>
    <dbReference type="NCBI Taxonomy" id="42881"/>
    <lineage>
        <taxon>Bacteria</taxon>
        <taxon>Bacillati</taxon>
        <taxon>Actinomycetota</taxon>
        <taxon>Actinomycetes</taxon>
        <taxon>Kitasatosporales</taxon>
        <taxon>Streptomycetaceae</taxon>
        <taxon>Streptomyces</taxon>
    </lineage>
</organism>
<dbReference type="InterPro" id="IPR003824">
    <property type="entry name" value="UppP"/>
</dbReference>
<comment type="miscellaneous">
    <text evidence="17">Bacitracin is thought to be involved in the inhibition of peptidoglycan synthesis by sequestering undecaprenyl diphosphate, thereby reducing the pool of lipid carrier available.</text>
</comment>
<evidence type="ECO:0000256" key="12">
    <source>
        <dbReference type="ARBA" id="ARBA00023251"/>
    </source>
</evidence>
<evidence type="ECO:0000313" key="18">
    <source>
        <dbReference type="EMBL" id="QOV43617.1"/>
    </source>
</evidence>
<keyword evidence="19" id="KW-1185">Reference proteome</keyword>
<keyword evidence="9 17" id="KW-0573">Peptidoglycan synthesis</keyword>
<sequence>MSWFESVILGLVQGLTEFLPISSSAHLRLVAAFSGWRDPGAAFTAITQIGTETAVLIYFRSDIARIVSAWCRSLRDRTMREDQDARLGWMLIIGSIPIGVLGVTFKDQIEGPFRDLRLTATMLIAMGLVLGVADRLAARAEREAADQVAVPSPSAAVGAPGALAPPTTRVPGKTLHDLSVKDGLIYGLCQALALIPGVSRSGATTSGGLFMGYTRAAAARYCFLLAIPAVLASGLFELRHATEGHVTWGPTVLATLIAFGVGYAVIAWFMKFIETKSFMPFVHYRIALGVVIIALVAFGVISPHAAESAG</sequence>
<evidence type="ECO:0000256" key="6">
    <source>
        <dbReference type="ARBA" id="ARBA00022692"/>
    </source>
</evidence>
<dbReference type="AlphaFoldDB" id="A0A7M2T4L7"/>
<evidence type="ECO:0000313" key="19">
    <source>
        <dbReference type="Proteomes" id="UP000594008"/>
    </source>
</evidence>
<evidence type="ECO:0000256" key="14">
    <source>
        <dbReference type="ARBA" id="ARBA00032707"/>
    </source>
</evidence>
<feature type="transmembrane region" description="Helical" evidence="17">
    <location>
        <begin position="248"/>
        <end position="270"/>
    </location>
</feature>
<dbReference type="HAMAP" id="MF_01006">
    <property type="entry name" value="Undec_diphosphatase"/>
    <property type="match status" value="1"/>
</dbReference>
<feature type="transmembrane region" description="Helical" evidence="17">
    <location>
        <begin position="282"/>
        <end position="301"/>
    </location>
</feature>
<proteinExistence type="inferred from homology"/>
<feature type="transmembrane region" description="Helical" evidence="17">
    <location>
        <begin position="116"/>
        <end position="133"/>
    </location>
</feature>
<comment type="function">
    <text evidence="17">Catalyzes the dephosphorylation of undecaprenyl diphosphate (UPP). Confers resistance to bacitracin.</text>
</comment>
<keyword evidence="8 17" id="KW-0133">Cell shape</keyword>
<evidence type="ECO:0000256" key="5">
    <source>
        <dbReference type="ARBA" id="ARBA00022475"/>
    </source>
</evidence>
<dbReference type="PANTHER" id="PTHR30622">
    <property type="entry name" value="UNDECAPRENYL-DIPHOSPHATASE"/>
    <property type="match status" value="1"/>
</dbReference>
<evidence type="ECO:0000256" key="10">
    <source>
        <dbReference type="ARBA" id="ARBA00022989"/>
    </source>
</evidence>
<protein>
    <recommendedName>
        <fullName evidence="4 17">Undecaprenyl-diphosphatase</fullName>
        <ecNumber evidence="3 17">3.6.1.27</ecNumber>
    </recommendedName>
    <alternativeName>
        <fullName evidence="15 17">Bacitracin resistance protein</fullName>
    </alternativeName>
    <alternativeName>
        <fullName evidence="14 17">Undecaprenyl pyrophosphate phosphatase</fullName>
    </alternativeName>
</protein>
<dbReference type="GO" id="GO:0050380">
    <property type="term" value="F:undecaprenyl-diphosphatase activity"/>
    <property type="evidence" value="ECO:0007669"/>
    <property type="project" value="UniProtKB-UniRule"/>
</dbReference>
<evidence type="ECO:0000256" key="16">
    <source>
        <dbReference type="ARBA" id="ARBA00047594"/>
    </source>
</evidence>
<keyword evidence="5 17" id="KW-1003">Cell membrane</keyword>
<evidence type="ECO:0000256" key="1">
    <source>
        <dbReference type="ARBA" id="ARBA00004651"/>
    </source>
</evidence>
<evidence type="ECO:0000256" key="9">
    <source>
        <dbReference type="ARBA" id="ARBA00022984"/>
    </source>
</evidence>
<reference evidence="18 19" key="1">
    <citation type="submission" date="2020-10" db="EMBL/GenBank/DDBJ databases">
        <title>Streptomyces chromofuscus complate genome analysis.</title>
        <authorList>
            <person name="Anwar N."/>
        </authorList>
    </citation>
    <scope>NUCLEOTIDE SEQUENCE [LARGE SCALE GENOMIC DNA]</scope>
    <source>
        <strain evidence="18 19">DSM 40273</strain>
    </source>
</reference>
<keyword evidence="12 17" id="KW-0046">Antibiotic resistance</keyword>
<evidence type="ECO:0000256" key="2">
    <source>
        <dbReference type="ARBA" id="ARBA00010621"/>
    </source>
</evidence>
<keyword evidence="7 17" id="KW-0378">Hydrolase</keyword>
<comment type="catalytic activity">
    <reaction evidence="16 17">
        <text>di-trans,octa-cis-undecaprenyl diphosphate + H2O = di-trans,octa-cis-undecaprenyl phosphate + phosphate + H(+)</text>
        <dbReference type="Rhea" id="RHEA:28094"/>
        <dbReference type="ChEBI" id="CHEBI:15377"/>
        <dbReference type="ChEBI" id="CHEBI:15378"/>
        <dbReference type="ChEBI" id="CHEBI:43474"/>
        <dbReference type="ChEBI" id="CHEBI:58405"/>
        <dbReference type="ChEBI" id="CHEBI:60392"/>
        <dbReference type="EC" id="3.6.1.27"/>
    </reaction>
</comment>
<evidence type="ECO:0000256" key="13">
    <source>
        <dbReference type="ARBA" id="ARBA00023316"/>
    </source>
</evidence>
<accession>A0A7M2T4L7</accession>
<evidence type="ECO:0000256" key="4">
    <source>
        <dbReference type="ARBA" id="ARBA00021581"/>
    </source>
</evidence>
<gene>
    <name evidence="17" type="primary">uppP</name>
    <name evidence="18" type="ORF">IPT68_28460</name>
</gene>
<keyword evidence="10 17" id="KW-1133">Transmembrane helix</keyword>
<dbReference type="GO" id="GO:0046677">
    <property type="term" value="P:response to antibiotic"/>
    <property type="evidence" value="ECO:0007669"/>
    <property type="project" value="UniProtKB-UniRule"/>
</dbReference>
<feature type="transmembrane region" description="Helical" evidence="17">
    <location>
        <begin position="218"/>
        <end position="236"/>
    </location>
</feature>
<dbReference type="Proteomes" id="UP000594008">
    <property type="component" value="Chromosome"/>
</dbReference>
<evidence type="ECO:0000256" key="8">
    <source>
        <dbReference type="ARBA" id="ARBA00022960"/>
    </source>
</evidence>
<name>A0A7M2T4L7_STRCW</name>
<dbReference type="GO" id="GO:0005886">
    <property type="term" value="C:plasma membrane"/>
    <property type="evidence" value="ECO:0007669"/>
    <property type="project" value="UniProtKB-SubCell"/>
</dbReference>
<keyword evidence="11 17" id="KW-0472">Membrane</keyword>
<dbReference type="EC" id="3.6.1.27" evidence="3 17"/>
<dbReference type="EMBL" id="CP063374">
    <property type="protein sequence ID" value="QOV43617.1"/>
    <property type="molecule type" value="Genomic_DNA"/>
</dbReference>
<dbReference type="GO" id="GO:0008360">
    <property type="term" value="P:regulation of cell shape"/>
    <property type="evidence" value="ECO:0007669"/>
    <property type="project" value="UniProtKB-KW"/>
</dbReference>
<keyword evidence="6 17" id="KW-0812">Transmembrane</keyword>
<dbReference type="PANTHER" id="PTHR30622:SF4">
    <property type="entry name" value="UNDECAPRENYL-DIPHOSPHATASE"/>
    <property type="match status" value="1"/>
</dbReference>
<dbReference type="GO" id="GO:0071555">
    <property type="term" value="P:cell wall organization"/>
    <property type="evidence" value="ECO:0007669"/>
    <property type="project" value="UniProtKB-KW"/>
</dbReference>
<feature type="transmembrane region" description="Helical" evidence="17">
    <location>
        <begin position="87"/>
        <end position="104"/>
    </location>
</feature>
<evidence type="ECO:0000256" key="3">
    <source>
        <dbReference type="ARBA" id="ARBA00012374"/>
    </source>
</evidence>
<evidence type="ECO:0000256" key="17">
    <source>
        <dbReference type="HAMAP-Rule" id="MF_01006"/>
    </source>
</evidence>